<proteinExistence type="predicted"/>
<accession>A0A6S7HDV5</accession>
<evidence type="ECO:0000313" key="1">
    <source>
        <dbReference type="EMBL" id="CAB4004105.1"/>
    </source>
</evidence>
<gene>
    <name evidence="1" type="ORF">PACLA_8A053338</name>
</gene>
<feature type="non-terminal residue" evidence="1">
    <location>
        <position position="1"/>
    </location>
</feature>
<dbReference type="Proteomes" id="UP001152795">
    <property type="component" value="Unassembled WGS sequence"/>
</dbReference>
<organism evidence="1 2">
    <name type="scientific">Paramuricea clavata</name>
    <name type="common">Red gorgonian</name>
    <name type="synonym">Violescent sea-whip</name>
    <dbReference type="NCBI Taxonomy" id="317549"/>
    <lineage>
        <taxon>Eukaryota</taxon>
        <taxon>Metazoa</taxon>
        <taxon>Cnidaria</taxon>
        <taxon>Anthozoa</taxon>
        <taxon>Octocorallia</taxon>
        <taxon>Malacalcyonacea</taxon>
        <taxon>Plexauridae</taxon>
        <taxon>Paramuricea</taxon>
    </lineage>
</organism>
<evidence type="ECO:0000313" key="2">
    <source>
        <dbReference type="Proteomes" id="UP001152795"/>
    </source>
</evidence>
<dbReference type="AlphaFoldDB" id="A0A6S7HDV5"/>
<comment type="caution">
    <text evidence="1">The sequence shown here is derived from an EMBL/GenBank/DDBJ whole genome shotgun (WGS) entry which is preliminary data.</text>
</comment>
<reference evidence="1" key="1">
    <citation type="submission" date="2020-04" db="EMBL/GenBank/DDBJ databases">
        <authorList>
            <person name="Alioto T."/>
            <person name="Alioto T."/>
            <person name="Gomez Garrido J."/>
        </authorList>
    </citation>
    <scope>NUCLEOTIDE SEQUENCE</scope>
    <source>
        <strain evidence="1">A484AB</strain>
    </source>
</reference>
<name>A0A6S7HDV5_PARCT</name>
<sequence>LRNQMTPSRIFTALLFTSMMFYTSKARPLKPQCLHDCVPCPLGSLQSRRDLTLIGVTQIPEPVCPPCNPCGRDNVSPCQNIKCPKRQFCVIDVKTGTPKCTR</sequence>
<dbReference type="EMBL" id="CACRXK020004810">
    <property type="protein sequence ID" value="CAB4004105.1"/>
    <property type="molecule type" value="Genomic_DNA"/>
</dbReference>
<keyword evidence="2" id="KW-1185">Reference proteome</keyword>
<protein>
    <submittedName>
        <fullName evidence="1">Uncharacterized protein</fullName>
    </submittedName>
</protein>